<feature type="non-terminal residue" evidence="6">
    <location>
        <position position="1"/>
    </location>
</feature>
<dbReference type="PANTHER" id="PTHR48467">
    <property type="entry name" value="GLUTAMATE SYNTHASE 1 [NADH], CHLOROPLASTIC-LIKE"/>
    <property type="match status" value="1"/>
</dbReference>
<accession>A0A1D6QNR9</accession>
<keyword evidence="3" id="KW-0274">FAD</keyword>
<proteinExistence type="predicted"/>
<evidence type="ECO:0000256" key="3">
    <source>
        <dbReference type="ARBA" id="ARBA00022827"/>
    </source>
</evidence>
<organism evidence="6">
    <name type="scientific">Zea mays</name>
    <name type="common">Maize</name>
    <dbReference type="NCBI Taxonomy" id="4577"/>
    <lineage>
        <taxon>Eukaryota</taxon>
        <taxon>Viridiplantae</taxon>
        <taxon>Streptophyta</taxon>
        <taxon>Embryophyta</taxon>
        <taxon>Tracheophyta</taxon>
        <taxon>Spermatophyta</taxon>
        <taxon>Magnoliopsida</taxon>
        <taxon>Liliopsida</taxon>
        <taxon>Poales</taxon>
        <taxon>Poaceae</taxon>
        <taxon>PACMAD clade</taxon>
        <taxon>Panicoideae</taxon>
        <taxon>Andropogonodae</taxon>
        <taxon>Andropogoneae</taxon>
        <taxon>Tripsacinae</taxon>
        <taxon>Zea</taxon>
    </lineage>
</organism>
<evidence type="ECO:0000256" key="2">
    <source>
        <dbReference type="ARBA" id="ARBA00022630"/>
    </source>
</evidence>
<dbReference type="InterPro" id="IPR055275">
    <property type="entry name" value="Ferredox_Rdtase"/>
</dbReference>
<dbReference type="InterPro" id="IPR036188">
    <property type="entry name" value="FAD/NAD-bd_sf"/>
</dbReference>
<name>A0A1D6QNR9_MAIZE</name>
<evidence type="ECO:0000313" key="6">
    <source>
        <dbReference type="EMBL" id="AQK59216.1"/>
    </source>
</evidence>
<keyword evidence="5" id="KW-0560">Oxidoreductase</keyword>
<dbReference type="ExpressionAtlas" id="A0A1D6QNR9">
    <property type="expression patterns" value="baseline and differential"/>
</dbReference>
<comment type="cofactor">
    <cofactor evidence="1">
        <name>FAD</name>
        <dbReference type="ChEBI" id="CHEBI:57692"/>
    </cofactor>
</comment>
<dbReference type="EMBL" id="CM000780">
    <property type="protein sequence ID" value="AQK59216.1"/>
    <property type="molecule type" value="Genomic_DNA"/>
</dbReference>
<dbReference type="Gene3D" id="3.50.50.60">
    <property type="entry name" value="FAD/NAD(P)-binding domain"/>
    <property type="match status" value="1"/>
</dbReference>
<dbReference type="GO" id="GO:0016491">
    <property type="term" value="F:oxidoreductase activity"/>
    <property type="evidence" value="ECO:0007669"/>
    <property type="project" value="UniProtKB-KW"/>
</dbReference>
<protein>
    <submittedName>
        <fullName evidence="6">NADPH:adrenodoxin oxidoreductase mitochondrial</fullName>
    </submittedName>
</protein>
<keyword evidence="4" id="KW-0521">NADP</keyword>
<evidence type="ECO:0000256" key="5">
    <source>
        <dbReference type="ARBA" id="ARBA00023002"/>
    </source>
</evidence>
<dbReference type="Gene3D" id="3.40.50.720">
    <property type="entry name" value="NAD(P)-binding Rossmann-like Domain"/>
    <property type="match status" value="1"/>
</dbReference>
<keyword evidence="2" id="KW-0285">Flavoprotein</keyword>
<gene>
    <name evidence="6" type="ORF">ZEAMMB73_Zm00001d053301</name>
</gene>
<evidence type="ECO:0000256" key="1">
    <source>
        <dbReference type="ARBA" id="ARBA00001974"/>
    </source>
</evidence>
<reference evidence="6" key="1">
    <citation type="submission" date="2015-12" db="EMBL/GenBank/DDBJ databases">
        <title>Update maize B73 reference genome by single molecule sequencing technologies.</title>
        <authorList>
            <consortium name="Maize Genome Sequencing Project"/>
            <person name="Ware D."/>
        </authorList>
    </citation>
    <scope>NUCLEOTIDE SEQUENCE</scope>
    <source>
        <tissue evidence="6">Seedling</tissue>
    </source>
</reference>
<evidence type="ECO:0000256" key="4">
    <source>
        <dbReference type="ARBA" id="ARBA00022857"/>
    </source>
</evidence>
<dbReference type="PANTHER" id="PTHR48467:SF1">
    <property type="entry name" value="GLUTAMATE SYNTHASE 1 [NADH], CHLOROPLASTIC-LIKE"/>
    <property type="match status" value="1"/>
</dbReference>
<sequence length="79" mass="8450">EDLKCGLVLKSIGYKSLPVQGLPFDKNRGVVPNLRGRVLSSESEIATVERGLYVVGWLKRGPTGIVATNLHCAEETVGG</sequence>
<dbReference type="AlphaFoldDB" id="A0A1D6QNR9"/>